<name>F3YWD5_DESAF</name>
<dbReference type="InterPro" id="IPR015422">
    <property type="entry name" value="PyrdxlP-dep_Trfase_small"/>
</dbReference>
<evidence type="ECO:0000256" key="1">
    <source>
        <dbReference type="ARBA" id="ARBA00001933"/>
    </source>
</evidence>
<dbReference type="EMBL" id="CP003221">
    <property type="protein sequence ID" value="EGJ49321.1"/>
    <property type="molecule type" value="Genomic_DNA"/>
</dbReference>
<dbReference type="HOGENOM" id="CLU_017584_4_3_7"/>
<dbReference type="AlphaFoldDB" id="F3YWD5"/>
<dbReference type="InterPro" id="IPR004839">
    <property type="entry name" value="Aminotransferase_I/II_large"/>
</dbReference>
<accession>F3YWD5</accession>
<protein>
    <submittedName>
        <fullName evidence="7">Aspartate transaminase</fullName>
    </submittedName>
</protein>
<evidence type="ECO:0000256" key="4">
    <source>
        <dbReference type="ARBA" id="ARBA00022679"/>
    </source>
</evidence>
<dbReference type="PANTHER" id="PTHR46383">
    <property type="entry name" value="ASPARTATE AMINOTRANSFERASE"/>
    <property type="match status" value="1"/>
</dbReference>
<dbReference type="GO" id="GO:0030170">
    <property type="term" value="F:pyridoxal phosphate binding"/>
    <property type="evidence" value="ECO:0007669"/>
    <property type="project" value="InterPro"/>
</dbReference>
<sequence>MKIASRLARIKPSATLALNAKTQEMRAQGRNVVSLAVGEPDFPTPEHICRAAKEAIDAGFTRYTAVPGIPELRKAVAAYYATFYGVEAPMESTMVSNGGKQVLYNLFMALLEPGDEVLVPTPYWVSYPAMVELADARPVFVKAGAEACFKITPESLERARTSRTRMLILNTPSNPTGCHYSQAELDAIAEWAVSHDIFIVSDEVYDRLIYAPAQPSSLAGLWKRCPEQVAIVGALSKTFAMTGWRLGFVLAHPDLIKTLTKIQGQSTSNVCSITQKAALAALTGPWDIVEEMKKSFVRRRDLVMDVIATWPGAICPKPDGAFYVFPNLRAFMTGDTPDSASLCQKILEQAEVALVPGSAFGDDDCVRFSYALDDETLARSMDKVGRVLMKR</sequence>
<dbReference type="Proteomes" id="UP000007844">
    <property type="component" value="Chromosome"/>
</dbReference>
<dbReference type="PANTHER" id="PTHR46383:SF1">
    <property type="entry name" value="ASPARTATE AMINOTRANSFERASE"/>
    <property type="match status" value="1"/>
</dbReference>
<keyword evidence="3" id="KW-0032">Aminotransferase</keyword>
<dbReference type="SUPFAM" id="SSF53383">
    <property type="entry name" value="PLP-dependent transferases"/>
    <property type="match status" value="1"/>
</dbReference>
<dbReference type="InterPro" id="IPR050596">
    <property type="entry name" value="AspAT/PAT-like"/>
</dbReference>
<proteinExistence type="inferred from homology"/>
<reference evidence="7 8" key="1">
    <citation type="journal article" date="2011" name="J. Bacteriol.">
        <title>Genome sequence of the mercury-methylating and pleomorphic Desulfovibrio africanus Strain Walvis Bay.</title>
        <authorList>
            <person name="Brown S.D."/>
            <person name="Wall J.D."/>
            <person name="Kucken A.M."/>
            <person name="Gilmour C.C."/>
            <person name="Podar M."/>
            <person name="Brandt C.C."/>
            <person name="Teshima H."/>
            <person name="Detter J.C."/>
            <person name="Han C.S."/>
            <person name="Land M.L."/>
            <person name="Lucas S."/>
            <person name="Han J."/>
            <person name="Pennacchio L."/>
            <person name="Nolan M."/>
            <person name="Pitluck S."/>
            <person name="Woyke T."/>
            <person name="Goodwin L."/>
            <person name="Palumbo A.V."/>
            <person name="Elias D.A."/>
        </authorList>
    </citation>
    <scope>NUCLEOTIDE SEQUENCE [LARGE SCALE GENOMIC DNA]</scope>
    <source>
        <strain evidence="7 8">Walvis Bay</strain>
    </source>
</reference>
<evidence type="ECO:0000256" key="3">
    <source>
        <dbReference type="ARBA" id="ARBA00022576"/>
    </source>
</evidence>
<dbReference type="GO" id="GO:0006520">
    <property type="term" value="P:amino acid metabolic process"/>
    <property type="evidence" value="ECO:0007669"/>
    <property type="project" value="InterPro"/>
</dbReference>
<keyword evidence="8" id="KW-1185">Reference proteome</keyword>
<dbReference type="RefSeq" id="WP_014259137.1">
    <property type="nucleotide sequence ID" value="NC_016629.1"/>
</dbReference>
<dbReference type="InterPro" id="IPR015424">
    <property type="entry name" value="PyrdxlP-dep_Trfase"/>
</dbReference>
<dbReference type="eggNOG" id="COG0436">
    <property type="taxonomic scope" value="Bacteria"/>
</dbReference>
<dbReference type="InterPro" id="IPR015421">
    <property type="entry name" value="PyrdxlP-dep_Trfase_major"/>
</dbReference>
<evidence type="ECO:0000313" key="8">
    <source>
        <dbReference type="Proteomes" id="UP000007844"/>
    </source>
</evidence>
<dbReference type="Gene3D" id="3.40.640.10">
    <property type="entry name" value="Type I PLP-dependent aspartate aminotransferase-like (Major domain)"/>
    <property type="match status" value="1"/>
</dbReference>
<evidence type="ECO:0000256" key="2">
    <source>
        <dbReference type="ARBA" id="ARBA00007441"/>
    </source>
</evidence>
<gene>
    <name evidence="7" type="ORF">Desaf_0973</name>
</gene>
<keyword evidence="5" id="KW-0663">Pyridoxal phosphate</keyword>
<dbReference type="Pfam" id="PF00155">
    <property type="entry name" value="Aminotran_1_2"/>
    <property type="match status" value="1"/>
</dbReference>
<comment type="cofactor">
    <cofactor evidence="1">
        <name>pyridoxal 5'-phosphate</name>
        <dbReference type="ChEBI" id="CHEBI:597326"/>
    </cofactor>
</comment>
<dbReference type="PRINTS" id="PR00753">
    <property type="entry name" value="ACCSYNTHASE"/>
</dbReference>
<evidence type="ECO:0000313" key="7">
    <source>
        <dbReference type="EMBL" id="EGJ49321.1"/>
    </source>
</evidence>
<comment type="similarity">
    <text evidence="2">Belongs to the class-I pyridoxal-phosphate-dependent aminotransferase family.</text>
</comment>
<evidence type="ECO:0000256" key="5">
    <source>
        <dbReference type="ARBA" id="ARBA00022898"/>
    </source>
</evidence>
<dbReference type="KEGG" id="daf:Desaf_0973"/>
<organism evidence="7 8">
    <name type="scientific">Desulfocurvibacter africanus subsp. africanus str. Walvis Bay</name>
    <dbReference type="NCBI Taxonomy" id="690850"/>
    <lineage>
        <taxon>Bacteria</taxon>
        <taxon>Pseudomonadati</taxon>
        <taxon>Thermodesulfobacteriota</taxon>
        <taxon>Desulfovibrionia</taxon>
        <taxon>Desulfovibrionales</taxon>
        <taxon>Desulfovibrionaceae</taxon>
        <taxon>Desulfocurvibacter</taxon>
    </lineage>
</organism>
<feature type="domain" description="Aminotransferase class I/classII large" evidence="6">
    <location>
        <begin position="31"/>
        <end position="382"/>
    </location>
</feature>
<dbReference type="CDD" id="cd00609">
    <property type="entry name" value="AAT_like"/>
    <property type="match status" value="1"/>
</dbReference>
<evidence type="ECO:0000259" key="6">
    <source>
        <dbReference type="Pfam" id="PF00155"/>
    </source>
</evidence>
<dbReference type="FunFam" id="3.40.640.10:FF:000033">
    <property type="entry name" value="Aspartate aminotransferase"/>
    <property type="match status" value="1"/>
</dbReference>
<keyword evidence="4" id="KW-0808">Transferase</keyword>
<dbReference type="GO" id="GO:0008483">
    <property type="term" value="F:transaminase activity"/>
    <property type="evidence" value="ECO:0007669"/>
    <property type="project" value="UniProtKB-KW"/>
</dbReference>
<dbReference type="STRING" id="690850.Desaf_0973"/>
<dbReference type="Gene3D" id="3.90.1150.10">
    <property type="entry name" value="Aspartate Aminotransferase, domain 1"/>
    <property type="match status" value="1"/>
</dbReference>